<dbReference type="STRING" id="36847.CLNEO_25380"/>
<comment type="caution">
    <text evidence="7">The sequence shown here is derived from an EMBL/GenBank/DDBJ whole genome shotgun (WGS) entry which is preliminary data.</text>
</comment>
<dbReference type="Gene3D" id="1.20.1260.100">
    <property type="entry name" value="TspO/MBR protein"/>
    <property type="match status" value="1"/>
</dbReference>
<gene>
    <name evidence="7" type="ORF">CLNEO_25380</name>
</gene>
<evidence type="ECO:0000256" key="3">
    <source>
        <dbReference type="ARBA" id="ARBA00022692"/>
    </source>
</evidence>
<keyword evidence="4 6" id="KW-1133">Transmembrane helix</keyword>
<feature type="transmembrane region" description="Helical" evidence="6">
    <location>
        <begin position="102"/>
        <end position="122"/>
    </location>
</feature>
<keyword evidence="8" id="KW-1185">Reference proteome</keyword>
<proteinExistence type="inferred from homology"/>
<evidence type="ECO:0000313" key="7">
    <source>
        <dbReference type="EMBL" id="KXL52022.1"/>
    </source>
</evidence>
<dbReference type="RefSeq" id="WP_242864209.1">
    <property type="nucleotide sequence ID" value="NZ_LRVM01000011.1"/>
</dbReference>
<dbReference type="InterPro" id="IPR038330">
    <property type="entry name" value="TspO/MBR-related_sf"/>
</dbReference>
<keyword evidence="5 6" id="KW-0472">Membrane</keyword>
<evidence type="ECO:0000256" key="5">
    <source>
        <dbReference type="ARBA" id="ARBA00023136"/>
    </source>
</evidence>
<dbReference type="GO" id="GO:0016020">
    <property type="term" value="C:membrane"/>
    <property type="evidence" value="ECO:0007669"/>
    <property type="project" value="UniProtKB-SubCell"/>
</dbReference>
<dbReference type="Pfam" id="PF03073">
    <property type="entry name" value="TspO_MBR"/>
    <property type="match status" value="1"/>
</dbReference>
<organism evidence="7 8">
    <name type="scientific">Anaerotignum neopropionicum</name>
    <dbReference type="NCBI Taxonomy" id="36847"/>
    <lineage>
        <taxon>Bacteria</taxon>
        <taxon>Bacillati</taxon>
        <taxon>Bacillota</taxon>
        <taxon>Clostridia</taxon>
        <taxon>Lachnospirales</taxon>
        <taxon>Anaerotignaceae</taxon>
        <taxon>Anaerotignum</taxon>
    </lineage>
</organism>
<reference evidence="7" key="1">
    <citation type="submission" date="2016-01" db="EMBL/GenBank/DDBJ databases">
        <title>Genome sequence of Clostridium neopropionicum X4, DSM-3847.</title>
        <authorList>
            <person name="Poehlein A."/>
            <person name="Beck M.H."/>
            <person name="Bengelsdorf F.R."/>
            <person name="Daniel R."/>
            <person name="Duerre P."/>
        </authorList>
    </citation>
    <scope>NUCLEOTIDE SEQUENCE [LARGE SCALE GENOMIC DNA]</scope>
    <source>
        <strain evidence="7">DSM-3847</strain>
    </source>
</reference>
<comment type="subcellular location">
    <subcellularLocation>
        <location evidence="1">Membrane</location>
        <topology evidence="1">Multi-pass membrane protein</topology>
    </subcellularLocation>
</comment>
<dbReference type="InterPro" id="IPR004307">
    <property type="entry name" value="TspO_MBR"/>
</dbReference>
<evidence type="ECO:0000313" key="8">
    <source>
        <dbReference type="Proteomes" id="UP000070539"/>
    </source>
</evidence>
<dbReference type="PANTHER" id="PTHR10057:SF0">
    <property type="entry name" value="TRANSLOCATOR PROTEIN"/>
    <property type="match status" value="1"/>
</dbReference>
<dbReference type="GO" id="GO:0033013">
    <property type="term" value="P:tetrapyrrole metabolic process"/>
    <property type="evidence" value="ECO:0007669"/>
    <property type="project" value="UniProtKB-ARBA"/>
</dbReference>
<dbReference type="CDD" id="cd15904">
    <property type="entry name" value="TSPO_MBR"/>
    <property type="match status" value="1"/>
</dbReference>
<accession>A0A136WBZ1</accession>
<keyword evidence="3 6" id="KW-0812">Transmembrane</keyword>
<dbReference type="PIRSF" id="PIRSF005859">
    <property type="entry name" value="PBR"/>
    <property type="match status" value="1"/>
</dbReference>
<name>A0A136WBZ1_9FIRM</name>
<sequence length="155" mass="17909">MGNKKAVALFFVLLSLGVGVLSGFLNMEAMGQYQVLNRPPLSPPSWVFPVAWTILYILMGIGAAIVYCSNDDKKKEALMLFFIQLAFNFCWSFFYFTFEWRFFAFVWLLFLLILVLAMTKAFGKISPLAARLQIPYILWLCFAAYLNLGTWWLNR</sequence>
<feature type="transmembrane region" description="Helical" evidence="6">
    <location>
        <begin position="134"/>
        <end position="153"/>
    </location>
</feature>
<feature type="transmembrane region" description="Helical" evidence="6">
    <location>
        <begin position="78"/>
        <end position="96"/>
    </location>
</feature>
<dbReference type="AlphaFoldDB" id="A0A136WBZ1"/>
<evidence type="ECO:0000256" key="2">
    <source>
        <dbReference type="ARBA" id="ARBA00007524"/>
    </source>
</evidence>
<dbReference type="FunFam" id="1.20.1260.100:FF:000001">
    <property type="entry name" value="translocator protein 2"/>
    <property type="match status" value="1"/>
</dbReference>
<dbReference type="EMBL" id="LRVM01000011">
    <property type="protein sequence ID" value="KXL52022.1"/>
    <property type="molecule type" value="Genomic_DNA"/>
</dbReference>
<protein>
    <submittedName>
        <fullName evidence="7">TspO/MBR family protein</fullName>
    </submittedName>
</protein>
<evidence type="ECO:0000256" key="1">
    <source>
        <dbReference type="ARBA" id="ARBA00004141"/>
    </source>
</evidence>
<comment type="similarity">
    <text evidence="2">Belongs to the TspO/BZRP family.</text>
</comment>
<dbReference type="Proteomes" id="UP000070539">
    <property type="component" value="Unassembled WGS sequence"/>
</dbReference>
<evidence type="ECO:0000256" key="4">
    <source>
        <dbReference type="ARBA" id="ARBA00022989"/>
    </source>
</evidence>
<feature type="transmembrane region" description="Helical" evidence="6">
    <location>
        <begin position="46"/>
        <end position="66"/>
    </location>
</feature>
<evidence type="ECO:0000256" key="6">
    <source>
        <dbReference type="SAM" id="Phobius"/>
    </source>
</evidence>
<dbReference type="PANTHER" id="PTHR10057">
    <property type="entry name" value="PERIPHERAL-TYPE BENZODIAZEPINE RECEPTOR"/>
    <property type="match status" value="1"/>
</dbReference>